<proteinExistence type="predicted"/>
<feature type="domain" description="CHAT" evidence="1">
    <location>
        <begin position="199"/>
        <end position="244"/>
    </location>
</feature>
<reference evidence="2" key="1">
    <citation type="submission" date="2021-04" db="EMBL/GenBank/DDBJ databases">
        <title>First draft genome resource for Brassicaceae pathogens Fusarium oxysporum f. sp. raphani and Fusarium oxysporum f. sp. rapae.</title>
        <authorList>
            <person name="Asai S."/>
        </authorList>
    </citation>
    <scope>NUCLEOTIDE SEQUENCE</scope>
    <source>
        <strain evidence="2">Tf1208</strain>
    </source>
</reference>
<evidence type="ECO:0000313" key="2">
    <source>
        <dbReference type="EMBL" id="KAG7413535.1"/>
    </source>
</evidence>
<dbReference type="Pfam" id="PF12770">
    <property type="entry name" value="CHAT"/>
    <property type="match status" value="1"/>
</dbReference>
<dbReference type="Proteomes" id="UP000694050">
    <property type="component" value="Unassembled WGS sequence"/>
</dbReference>
<evidence type="ECO:0000259" key="1">
    <source>
        <dbReference type="Pfam" id="PF12770"/>
    </source>
</evidence>
<dbReference type="InterPro" id="IPR024983">
    <property type="entry name" value="CHAT_dom"/>
</dbReference>
<dbReference type="EMBL" id="JAELUQ010000005">
    <property type="protein sequence ID" value="KAG7413535.1"/>
    <property type="molecule type" value="Genomic_DNA"/>
</dbReference>
<gene>
    <name evidence="2" type="ORF">Forpe1208_v008069</name>
</gene>
<evidence type="ECO:0000313" key="3">
    <source>
        <dbReference type="Proteomes" id="UP000694050"/>
    </source>
</evidence>
<sequence length="247" mass="27958">MQTDIVELEKAHPEYAAEFEGLHKEINKPVDSDISATQSTAIRDGQATRLYDAGKEFDKLVKKIRQLPNFDTFLQAPGLDKIQDITDRGPIIIFNVSIIHCDAKQELEVVKDVCTSIGLEVEPEQRKAALIDQLRQCKFFHFACHGCTGPQDPLRSYLCHEKSIAGRWSTRLQSKRPTAFPSLPLSLWNGHIQQEQFMDESVHLISAFQLAGFQHVIGTLWEVNDRAYVDIATVVYEAIKDGLKRLP</sequence>
<protein>
    <recommendedName>
        <fullName evidence="1">CHAT domain-containing protein</fullName>
    </recommendedName>
</protein>
<comment type="caution">
    <text evidence="2">The sequence shown here is derived from an EMBL/GenBank/DDBJ whole genome shotgun (WGS) entry which is preliminary data.</text>
</comment>
<accession>A0A8J5P8F9</accession>
<dbReference type="AlphaFoldDB" id="A0A8J5P8F9"/>
<organism evidence="2 3">
    <name type="scientific">Fusarium oxysporum f. sp. rapae</name>
    <dbReference type="NCBI Taxonomy" id="485398"/>
    <lineage>
        <taxon>Eukaryota</taxon>
        <taxon>Fungi</taxon>
        <taxon>Dikarya</taxon>
        <taxon>Ascomycota</taxon>
        <taxon>Pezizomycotina</taxon>
        <taxon>Sordariomycetes</taxon>
        <taxon>Hypocreomycetidae</taxon>
        <taxon>Hypocreales</taxon>
        <taxon>Nectriaceae</taxon>
        <taxon>Fusarium</taxon>
        <taxon>Fusarium oxysporum species complex</taxon>
    </lineage>
</organism>
<name>A0A8J5P8F9_FUSOX</name>